<evidence type="ECO:0000313" key="2">
    <source>
        <dbReference type="Proteomes" id="UP000585507"/>
    </source>
</evidence>
<dbReference type="AlphaFoldDB" id="A0A7W8U6I3"/>
<sequence>MIFNLLKPKCDDTADTGTYADGAFELPIIEINSAPRRVRGHIAHQRDYGSDRAISPIPAGLA</sequence>
<name>A0A7W8U6I3_9HYPH</name>
<reference evidence="1 2" key="1">
    <citation type="submission" date="2020-08" db="EMBL/GenBank/DDBJ databases">
        <title>Genomic Encyclopedia of Type Strains, Phase IV (KMG-V): Genome sequencing to study the core and pangenomes of soil and plant-associated prokaryotes.</title>
        <authorList>
            <person name="Whitman W."/>
        </authorList>
    </citation>
    <scope>NUCLEOTIDE SEQUENCE [LARGE SCALE GENOMIC DNA]</scope>
    <source>
        <strain evidence="1 2">SEMIA 4084</strain>
    </source>
</reference>
<accession>A0A7W8U6I3</accession>
<comment type="caution">
    <text evidence="1">The sequence shown here is derived from an EMBL/GenBank/DDBJ whole genome shotgun (WGS) entry which is preliminary data.</text>
</comment>
<dbReference type="RefSeq" id="WP_018324013.1">
    <property type="nucleotide sequence ID" value="NZ_JACHBK010000001.1"/>
</dbReference>
<evidence type="ECO:0000313" key="1">
    <source>
        <dbReference type="EMBL" id="MBB5533707.1"/>
    </source>
</evidence>
<keyword evidence="2" id="KW-1185">Reference proteome</keyword>
<organism evidence="1 2">
    <name type="scientific">Rhizobium giardinii</name>
    <dbReference type="NCBI Taxonomy" id="56731"/>
    <lineage>
        <taxon>Bacteria</taxon>
        <taxon>Pseudomonadati</taxon>
        <taxon>Pseudomonadota</taxon>
        <taxon>Alphaproteobacteria</taxon>
        <taxon>Hyphomicrobiales</taxon>
        <taxon>Rhizobiaceae</taxon>
        <taxon>Rhizobium/Agrobacterium group</taxon>
        <taxon>Rhizobium</taxon>
    </lineage>
</organism>
<dbReference type="EMBL" id="JACHBK010000001">
    <property type="protein sequence ID" value="MBB5533707.1"/>
    <property type="molecule type" value="Genomic_DNA"/>
</dbReference>
<gene>
    <name evidence="1" type="ORF">GGD55_000368</name>
</gene>
<dbReference type="Proteomes" id="UP000585507">
    <property type="component" value="Unassembled WGS sequence"/>
</dbReference>
<protein>
    <submittedName>
        <fullName evidence="1">Uncharacterized protein</fullName>
    </submittedName>
</protein>
<proteinExistence type="predicted"/>